<protein>
    <recommendedName>
        <fullName evidence="9">Receptor expression-enhancing protein</fullName>
    </recommendedName>
</protein>
<dbReference type="Pfam" id="PF03134">
    <property type="entry name" value="TB2_DP1_HVA22"/>
    <property type="match status" value="1"/>
</dbReference>
<evidence type="ECO:0000313" key="8">
    <source>
        <dbReference type="EMBL" id="CAD9256891.1"/>
    </source>
</evidence>
<keyword evidence="3 7" id="KW-0812">Transmembrane</keyword>
<proteinExistence type="inferred from homology"/>
<organism evidence="8">
    <name type="scientific">Phaeomonas parva</name>
    <dbReference type="NCBI Taxonomy" id="124430"/>
    <lineage>
        <taxon>Eukaryota</taxon>
        <taxon>Sar</taxon>
        <taxon>Stramenopiles</taxon>
        <taxon>Ochrophyta</taxon>
        <taxon>Pinguiophyceae</taxon>
        <taxon>Pinguiochrysidales</taxon>
        <taxon>Pinguiochrysidaceae</taxon>
        <taxon>Phaeomonas</taxon>
    </lineage>
</organism>
<keyword evidence="4 7" id="KW-1133">Transmembrane helix</keyword>
<dbReference type="PANTHER" id="PTHR12300:SF161">
    <property type="entry name" value="RECEPTOR EXPRESSION-ENHANCING PROTEIN"/>
    <property type="match status" value="1"/>
</dbReference>
<dbReference type="AlphaFoldDB" id="A0A7S1U5K2"/>
<evidence type="ECO:0000256" key="5">
    <source>
        <dbReference type="ARBA" id="ARBA00023136"/>
    </source>
</evidence>
<dbReference type="GO" id="GO:0016020">
    <property type="term" value="C:membrane"/>
    <property type="evidence" value="ECO:0007669"/>
    <property type="project" value="UniProtKB-SubCell"/>
</dbReference>
<evidence type="ECO:0000256" key="7">
    <source>
        <dbReference type="SAM" id="Phobius"/>
    </source>
</evidence>
<evidence type="ECO:0000256" key="6">
    <source>
        <dbReference type="RuleBase" id="RU362006"/>
    </source>
</evidence>
<dbReference type="EMBL" id="HBGJ01023914">
    <property type="protein sequence ID" value="CAD9256891.1"/>
    <property type="molecule type" value="Transcribed_RNA"/>
</dbReference>
<evidence type="ECO:0000256" key="2">
    <source>
        <dbReference type="ARBA" id="ARBA00008573"/>
    </source>
</evidence>
<evidence type="ECO:0008006" key="9">
    <source>
        <dbReference type="Google" id="ProtNLM"/>
    </source>
</evidence>
<sequence>MMVAPAAEAWILCARDALGLLPQQIILALTTSPHPRSFLDKCKADLDKVPALQKAEESTGVDKLYLVTGAVVLFMFILYSGFGAGFLVNLMGFVYPAYQSFRAIESPDTKDDTQWLVYWVVYSAFSIVETFSDVVLAWIPFYFSFKIAFLFYCFMPQTEGAKVLYDNFLRDFLKKQESAINTELNKATGKDD</sequence>
<gene>
    <name evidence="8" type="ORF">PPAR1163_LOCUS15262</name>
</gene>
<accession>A0A7S1U5K2</accession>
<evidence type="ECO:0000256" key="3">
    <source>
        <dbReference type="ARBA" id="ARBA00022692"/>
    </source>
</evidence>
<comment type="subcellular location">
    <subcellularLocation>
        <location evidence="1 6">Membrane</location>
        <topology evidence="1 6">Multi-pass membrane protein</topology>
    </subcellularLocation>
</comment>
<reference evidence="8" key="1">
    <citation type="submission" date="2021-01" db="EMBL/GenBank/DDBJ databases">
        <authorList>
            <person name="Corre E."/>
            <person name="Pelletier E."/>
            <person name="Niang G."/>
            <person name="Scheremetjew M."/>
            <person name="Finn R."/>
            <person name="Kale V."/>
            <person name="Holt S."/>
            <person name="Cochrane G."/>
            <person name="Meng A."/>
            <person name="Brown T."/>
            <person name="Cohen L."/>
        </authorList>
    </citation>
    <scope>NUCLEOTIDE SEQUENCE</scope>
    <source>
        <strain evidence="8">CCMP2877</strain>
    </source>
</reference>
<feature type="transmembrane region" description="Helical" evidence="7">
    <location>
        <begin position="64"/>
        <end position="95"/>
    </location>
</feature>
<name>A0A7S1U5K2_9STRA</name>
<dbReference type="PANTHER" id="PTHR12300">
    <property type="entry name" value="HVA22-LIKE PROTEINS"/>
    <property type="match status" value="1"/>
</dbReference>
<evidence type="ECO:0000256" key="4">
    <source>
        <dbReference type="ARBA" id="ARBA00022989"/>
    </source>
</evidence>
<comment type="similarity">
    <text evidence="2 6">Belongs to the DP1 family.</text>
</comment>
<dbReference type="InterPro" id="IPR004345">
    <property type="entry name" value="TB2_DP1_HVA22"/>
</dbReference>
<evidence type="ECO:0000256" key="1">
    <source>
        <dbReference type="ARBA" id="ARBA00004141"/>
    </source>
</evidence>
<keyword evidence="5 7" id="KW-0472">Membrane</keyword>